<name>A0A1P8WRD0_9PLAN</name>
<dbReference type="OrthoDB" id="266605at2"/>
<dbReference type="Proteomes" id="UP000187735">
    <property type="component" value="Chromosome"/>
</dbReference>
<evidence type="ECO:0000256" key="3">
    <source>
        <dbReference type="ARBA" id="ARBA00023125"/>
    </source>
</evidence>
<keyword evidence="4" id="KW-0233">DNA recombination</keyword>
<dbReference type="InterPro" id="IPR050090">
    <property type="entry name" value="Tyrosine_recombinase_XerCD"/>
</dbReference>
<dbReference type="PROSITE" id="PS51900">
    <property type="entry name" value="CB"/>
    <property type="match status" value="1"/>
</dbReference>
<dbReference type="Gene3D" id="1.10.150.130">
    <property type="match status" value="1"/>
</dbReference>
<feature type="region of interest" description="Disordered" evidence="6">
    <location>
        <begin position="380"/>
        <end position="405"/>
    </location>
</feature>
<evidence type="ECO:0000259" key="7">
    <source>
        <dbReference type="PROSITE" id="PS51898"/>
    </source>
</evidence>
<dbReference type="Pfam" id="PF00589">
    <property type="entry name" value="Phage_integrase"/>
    <property type="match status" value="1"/>
</dbReference>
<proteinExistence type="inferred from homology"/>
<sequence>MEDVTVYVVNYNRKFLSLQYVDPVTGKRKTKSSKTTNRRKAALAAVEWQTELRNGLYRSPSKQSWAEFKERYEREYMQPRLKPGSHDSIYSTFSMVDQLMGPQRLRQVTSQWVTQFQLKLADAGRQPATIAKHLRNLRTAMNWAKTQKFISEVPTIKEPKKGKHAKQMKGRPITEEEFERMLDAAGQVVSIRAPAWQRFMKGLWWSGLRLSEAIDLTWDQWADGIRVQVSADGYVFLLISPEDEKGGKDRIYPVAPEFAEMLLDVPAEERSGFVFDLPQKTGTRPGRRETGKKLSRMGEAATIKVDESSRGEKKHVKYASAHDLRRAFGFRWSRRIFPAELMELMRHDDISTTMKFYVGQQAELTAKKLYEALAREEGIKQSLSSGGESQHNTSHNTSSTRIRSA</sequence>
<evidence type="ECO:0000256" key="4">
    <source>
        <dbReference type="ARBA" id="ARBA00023172"/>
    </source>
</evidence>
<reference evidence="9 10" key="1">
    <citation type="journal article" date="2016" name="Front. Microbiol.">
        <title>Fuerstia marisgermanicae gen. nov., sp. nov., an Unusual Member of the Phylum Planctomycetes from the German Wadden Sea.</title>
        <authorList>
            <person name="Kohn T."/>
            <person name="Heuer A."/>
            <person name="Jogler M."/>
            <person name="Vollmers J."/>
            <person name="Boedeker C."/>
            <person name="Bunk B."/>
            <person name="Rast P."/>
            <person name="Borchert D."/>
            <person name="Glockner I."/>
            <person name="Freese H.M."/>
            <person name="Klenk H.P."/>
            <person name="Overmann J."/>
            <person name="Kaster A.K."/>
            <person name="Rohde M."/>
            <person name="Wiegand S."/>
            <person name="Jogler C."/>
        </authorList>
    </citation>
    <scope>NUCLEOTIDE SEQUENCE [LARGE SCALE GENOMIC DNA]</scope>
    <source>
        <strain evidence="9 10">NH11</strain>
    </source>
</reference>
<dbReference type="InterPro" id="IPR002104">
    <property type="entry name" value="Integrase_catalytic"/>
</dbReference>
<dbReference type="SUPFAM" id="SSF56349">
    <property type="entry name" value="DNA breaking-rejoining enzymes"/>
    <property type="match status" value="1"/>
</dbReference>
<dbReference type="InterPro" id="IPR044068">
    <property type="entry name" value="CB"/>
</dbReference>
<accession>A0A1P8WRD0</accession>
<gene>
    <name evidence="9" type="ORF">Fuma_06289</name>
</gene>
<protein>
    <submittedName>
        <fullName evidence="9">Site-specific tyrosine recombinase</fullName>
    </submittedName>
</protein>
<evidence type="ECO:0000256" key="5">
    <source>
        <dbReference type="PROSITE-ProRule" id="PRU01248"/>
    </source>
</evidence>
<dbReference type="RefSeq" id="WP_077027607.1">
    <property type="nucleotide sequence ID" value="NZ_CP017641.1"/>
</dbReference>
<evidence type="ECO:0000256" key="1">
    <source>
        <dbReference type="ARBA" id="ARBA00008857"/>
    </source>
</evidence>
<dbReference type="InterPro" id="IPR010998">
    <property type="entry name" value="Integrase_recombinase_N"/>
</dbReference>
<keyword evidence="10" id="KW-1185">Reference proteome</keyword>
<evidence type="ECO:0000256" key="6">
    <source>
        <dbReference type="SAM" id="MobiDB-lite"/>
    </source>
</evidence>
<feature type="compositionally biased region" description="Low complexity" evidence="6">
    <location>
        <begin position="391"/>
        <end position="405"/>
    </location>
</feature>
<dbReference type="STRING" id="1891926.Fuma_06289"/>
<dbReference type="PANTHER" id="PTHR30349">
    <property type="entry name" value="PHAGE INTEGRASE-RELATED"/>
    <property type="match status" value="1"/>
</dbReference>
<dbReference type="AlphaFoldDB" id="A0A1P8WRD0"/>
<dbReference type="GO" id="GO:0006310">
    <property type="term" value="P:DNA recombination"/>
    <property type="evidence" value="ECO:0007669"/>
    <property type="project" value="UniProtKB-KW"/>
</dbReference>
<feature type="domain" description="Tyr recombinase" evidence="7">
    <location>
        <begin position="168"/>
        <end position="371"/>
    </location>
</feature>
<feature type="domain" description="Core-binding (CB)" evidence="8">
    <location>
        <begin position="63"/>
        <end position="145"/>
    </location>
</feature>
<comment type="similarity">
    <text evidence="1">Belongs to the 'phage' integrase family.</text>
</comment>
<dbReference type="EMBL" id="CP017641">
    <property type="protein sequence ID" value="APZ96617.1"/>
    <property type="molecule type" value="Genomic_DNA"/>
</dbReference>
<feature type="region of interest" description="Disordered" evidence="6">
    <location>
        <begin position="276"/>
        <end position="297"/>
    </location>
</feature>
<keyword evidence="2" id="KW-0229">DNA integration</keyword>
<keyword evidence="3 5" id="KW-0238">DNA-binding</keyword>
<dbReference type="Gene3D" id="1.10.443.10">
    <property type="entry name" value="Intergrase catalytic core"/>
    <property type="match status" value="1"/>
</dbReference>
<dbReference type="PANTHER" id="PTHR30349:SF41">
    <property type="entry name" value="INTEGRASE_RECOMBINASE PROTEIN MJ0367-RELATED"/>
    <property type="match status" value="1"/>
</dbReference>
<evidence type="ECO:0000256" key="2">
    <source>
        <dbReference type="ARBA" id="ARBA00022908"/>
    </source>
</evidence>
<dbReference type="GO" id="GO:0015074">
    <property type="term" value="P:DNA integration"/>
    <property type="evidence" value="ECO:0007669"/>
    <property type="project" value="UniProtKB-KW"/>
</dbReference>
<dbReference type="PROSITE" id="PS51898">
    <property type="entry name" value="TYR_RECOMBINASE"/>
    <property type="match status" value="1"/>
</dbReference>
<dbReference type="InterPro" id="IPR011010">
    <property type="entry name" value="DNA_brk_join_enz"/>
</dbReference>
<dbReference type="KEGG" id="fmr:Fuma_06289"/>
<evidence type="ECO:0000313" key="10">
    <source>
        <dbReference type="Proteomes" id="UP000187735"/>
    </source>
</evidence>
<dbReference type="GO" id="GO:0003677">
    <property type="term" value="F:DNA binding"/>
    <property type="evidence" value="ECO:0007669"/>
    <property type="project" value="UniProtKB-UniRule"/>
</dbReference>
<organism evidence="9 10">
    <name type="scientific">Fuerstiella marisgermanici</name>
    <dbReference type="NCBI Taxonomy" id="1891926"/>
    <lineage>
        <taxon>Bacteria</taxon>
        <taxon>Pseudomonadati</taxon>
        <taxon>Planctomycetota</taxon>
        <taxon>Planctomycetia</taxon>
        <taxon>Planctomycetales</taxon>
        <taxon>Planctomycetaceae</taxon>
        <taxon>Fuerstiella</taxon>
    </lineage>
</organism>
<feature type="compositionally biased region" description="Polar residues" evidence="6">
    <location>
        <begin position="381"/>
        <end position="390"/>
    </location>
</feature>
<dbReference type="InterPro" id="IPR013762">
    <property type="entry name" value="Integrase-like_cat_sf"/>
</dbReference>
<dbReference type="CDD" id="cd00397">
    <property type="entry name" value="DNA_BRE_C"/>
    <property type="match status" value="1"/>
</dbReference>
<evidence type="ECO:0000259" key="8">
    <source>
        <dbReference type="PROSITE" id="PS51900"/>
    </source>
</evidence>
<evidence type="ECO:0000313" key="9">
    <source>
        <dbReference type="EMBL" id="APZ96617.1"/>
    </source>
</evidence>